<dbReference type="AlphaFoldDB" id="A0A291B8Q7"/>
<keyword evidence="1" id="KW-0812">Transmembrane</keyword>
<dbReference type="InterPro" id="IPR025668">
    <property type="entry name" value="Tnp_DDE_dom"/>
</dbReference>
<evidence type="ECO:0000313" key="3">
    <source>
        <dbReference type="EMBL" id="ATF09396.1"/>
    </source>
</evidence>
<dbReference type="PANTHER" id="PTHR34631">
    <property type="match status" value="1"/>
</dbReference>
<reference evidence="4" key="1">
    <citation type="submission" date="2017-04" db="EMBL/GenBank/DDBJ databases">
        <title>Genome evolution of the luminous symbionts of deep sea anglerfish.</title>
        <authorList>
            <person name="Hendry T.A."/>
        </authorList>
    </citation>
    <scope>NUCLEOTIDE SEQUENCE [LARGE SCALE GENOMIC DNA]</scope>
</reference>
<proteinExistence type="predicted"/>
<organism evidence="3 4">
    <name type="scientific">Candidatus Enterovibrio altilux</name>
    <dbReference type="NCBI Taxonomy" id="1927128"/>
    <lineage>
        <taxon>Bacteria</taxon>
        <taxon>Pseudomonadati</taxon>
        <taxon>Pseudomonadota</taxon>
        <taxon>Gammaproteobacteria</taxon>
        <taxon>Vibrionales</taxon>
        <taxon>Vibrionaceae</taxon>
        <taxon>Enterovibrio</taxon>
    </lineage>
</organism>
<dbReference type="Pfam" id="PF13737">
    <property type="entry name" value="DDE_Tnp_1_5"/>
    <property type="match status" value="1"/>
</dbReference>
<keyword evidence="1" id="KW-0472">Membrane</keyword>
<dbReference type="InterPro" id="IPR053172">
    <property type="entry name" value="Tn903_transposase"/>
</dbReference>
<gene>
    <name evidence="3" type="ORF">BTN50_0889</name>
</gene>
<evidence type="ECO:0000313" key="4">
    <source>
        <dbReference type="Proteomes" id="UP000218160"/>
    </source>
</evidence>
<dbReference type="KEGG" id="elux:BTN50_0889"/>
<keyword evidence="1" id="KW-1133">Transmembrane helix</keyword>
<name>A0A291B8Q7_9GAMM</name>
<keyword evidence="4" id="KW-1185">Reference proteome</keyword>
<dbReference type="PANTHER" id="PTHR34631:SF3">
    <property type="entry name" value="ISSOD12 TRANSPOSASE TNPA_ISSOD12"/>
    <property type="match status" value="1"/>
</dbReference>
<dbReference type="Proteomes" id="UP000218160">
    <property type="component" value="Chromosome 1"/>
</dbReference>
<feature type="domain" description="Transposase DDE" evidence="2">
    <location>
        <begin position="19"/>
        <end position="131"/>
    </location>
</feature>
<evidence type="ECO:0000256" key="1">
    <source>
        <dbReference type="SAM" id="Phobius"/>
    </source>
</evidence>
<accession>A0A291B8Q7</accession>
<evidence type="ECO:0000259" key="2">
    <source>
        <dbReference type="Pfam" id="PF13737"/>
    </source>
</evidence>
<dbReference type="EMBL" id="CP020660">
    <property type="protein sequence ID" value="ATF09396.1"/>
    <property type="molecule type" value="Genomic_DNA"/>
</dbReference>
<sequence length="133" mass="15197">MNNLHYKTTNWKQYNQALINRGSLTFVIDAEAIQLWNQTKPVNSGRSRLFSDLAITTALIVKRVFSMLLRGLIGLVDSVFNLFQLLLLLLCLHYLCMSKRAKTVNVVFKTKNRGSIQHLALDYTGFKIYGEGE</sequence>
<feature type="transmembrane region" description="Helical" evidence="1">
    <location>
        <begin position="79"/>
        <end position="96"/>
    </location>
</feature>
<protein>
    <submittedName>
        <fullName evidence="3">Mobile element protein</fullName>
    </submittedName>
</protein>